<dbReference type="AlphaFoldDB" id="A0AAX3RPS0"/>
<keyword evidence="1" id="KW-1133">Transmembrane helix</keyword>
<dbReference type="NCBIfam" id="NF033537">
    <property type="entry name" value="lasso_biosyn_B2"/>
    <property type="match status" value="1"/>
</dbReference>
<organism evidence="3 4">
    <name type="scientific">Bacillus subtilis</name>
    <dbReference type="NCBI Taxonomy" id="1423"/>
    <lineage>
        <taxon>Bacteria</taxon>
        <taxon>Bacillati</taxon>
        <taxon>Bacillota</taxon>
        <taxon>Bacilli</taxon>
        <taxon>Bacillales</taxon>
        <taxon>Bacillaceae</taxon>
        <taxon>Bacillus</taxon>
    </lineage>
</organism>
<dbReference type="Pfam" id="PF13471">
    <property type="entry name" value="Transglut_core3"/>
    <property type="match status" value="1"/>
</dbReference>
<dbReference type="EMBL" id="CP120576">
    <property type="protein sequence ID" value="WEY84624.1"/>
    <property type="molecule type" value="Genomic_DNA"/>
</dbReference>
<evidence type="ECO:0000256" key="1">
    <source>
        <dbReference type="SAM" id="Phobius"/>
    </source>
</evidence>
<evidence type="ECO:0000313" key="3">
    <source>
        <dbReference type="EMBL" id="WEY84624.1"/>
    </source>
</evidence>
<dbReference type="Proteomes" id="UP001214898">
    <property type="component" value="Chromosome"/>
</dbReference>
<keyword evidence="1" id="KW-0472">Membrane</keyword>
<dbReference type="InterPro" id="IPR053521">
    <property type="entry name" value="McjB-like"/>
</dbReference>
<feature type="domain" description="Microcin J25-processing protein McjB C-terminal" evidence="2">
    <location>
        <begin position="54"/>
        <end position="136"/>
    </location>
</feature>
<proteinExistence type="predicted"/>
<name>A0AAX3RPS0_BACIU</name>
<keyword evidence="1" id="KW-0812">Transmembrane</keyword>
<evidence type="ECO:0000313" key="4">
    <source>
        <dbReference type="Proteomes" id="UP001214898"/>
    </source>
</evidence>
<reference evidence="3" key="1">
    <citation type="submission" date="2025-02" db="EMBL/GenBank/DDBJ databases">
        <title>Complete genome sequences of 52 Bacillus and Priestia strains isolated from West-African fermentations and 26 reference strains from the DSMZ collection.</title>
        <authorList>
            <person name="Wiedenbein E.S."/>
            <person name="Canoy T.S."/>
            <person name="Hui Y."/>
            <person name="Parkouda C."/>
            <person name="Dawende C."/>
            <person name="Ametefe E."/>
            <person name="Jespersen L."/>
            <person name="Nielsen D.S."/>
        </authorList>
    </citation>
    <scope>NUCLEOTIDE SEQUENCE</scope>
    <source>
        <strain evidence="3">PRO56</strain>
    </source>
</reference>
<feature type="transmembrane region" description="Helical" evidence="1">
    <location>
        <begin position="7"/>
        <end position="29"/>
    </location>
</feature>
<evidence type="ECO:0000259" key="2">
    <source>
        <dbReference type="Pfam" id="PF13471"/>
    </source>
</evidence>
<dbReference type="InterPro" id="IPR032708">
    <property type="entry name" value="McjB_C"/>
</dbReference>
<gene>
    <name evidence="3" type="ORF">P5633_20645</name>
</gene>
<sequence>MNKKGSIVLYIYLLIQLILFDIELSMTGFNKTFNRYTQRYYKVKSTALNEENYQEVFNHIEGLFYIFDVVCAWYPRKADCIHKTLLGYKFLRKKYSLPVDMVVGVRKFPFEAHAWLQINNQNFFSDNDETFRYNIILNSKNLSEG</sequence>
<accession>A0AAX3RPS0</accession>
<protein>
    <submittedName>
        <fullName evidence="3">Lasso peptide biosynthesis B2 protein</fullName>
    </submittedName>
</protein>